<proteinExistence type="predicted"/>
<keyword evidence="2" id="KW-1185">Reference proteome</keyword>
<evidence type="ECO:0000313" key="2">
    <source>
        <dbReference type="Proteomes" id="UP001054945"/>
    </source>
</evidence>
<name>A0AAV4NK93_CAEEX</name>
<sequence>MDAFKPPCKSREMVKLFRVSFRRRSLHGWPPITAIKRWTATNLTILYSCGKIPFSADFGKVFYSRTRPLVFLSAEIRKRLDRIGYLFDYREVPDYRWSTEYSTLLCTTSKLRMNVITPTLCFSRGITSRSSSNPDDLIQPTNLLFGRKATGPKPLLADVWITEPY</sequence>
<dbReference type="EMBL" id="BPLR01003489">
    <property type="protein sequence ID" value="GIX85210.1"/>
    <property type="molecule type" value="Genomic_DNA"/>
</dbReference>
<dbReference type="AlphaFoldDB" id="A0AAV4NK93"/>
<evidence type="ECO:0000313" key="1">
    <source>
        <dbReference type="EMBL" id="GIX85210.1"/>
    </source>
</evidence>
<protein>
    <submittedName>
        <fullName evidence="1">Uncharacterized protein</fullName>
    </submittedName>
</protein>
<organism evidence="1 2">
    <name type="scientific">Caerostris extrusa</name>
    <name type="common">Bark spider</name>
    <name type="synonym">Caerostris bankana</name>
    <dbReference type="NCBI Taxonomy" id="172846"/>
    <lineage>
        <taxon>Eukaryota</taxon>
        <taxon>Metazoa</taxon>
        <taxon>Ecdysozoa</taxon>
        <taxon>Arthropoda</taxon>
        <taxon>Chelicerata</taxon>
        <taxon>Arachnida</taxon>
        <taxon>Araneae</taxon>
        <taxon>Araneomorphae</taxon>
        <taxon>Entelegynae</taxon>
        <taxon>Araneoidea</taxon>
        <taxon>Araneidae</taxon>
        <taxon>Caerostris</taxon>
    </lineage>
</organism>
<gene>
    <name evidence="1" type="ORF">CEXT_561911</name>
</gene>
<reference evidence="1 2" key="1">
    <citation type="submission" date="2021-06" db="EMBL/GenBank/DDBJ databases">
        <title>Caerostris extrusa draft genome.</title>
        <authorList>
            <person name="Kono N."/>
            <person name="Arakawa K."/>
        </authorList>
    </citation>
    <scope>NUCLEOTIDE SEQUENCE [LARGE SCALE GENOMIC DNA]</scope>
</reference>
<dbReference type="Proteomes" id="UP001054945">
    <property type="component" value="Unassembled WGS sequence"/>
</dbReference>
<accession>A0AAV4NK93</accession>
<comment type="caution">
    <text evidence="1">The sequence shown here is derived from an EMBL/GenBank/DDBJ whole genome shotgun (WGS) entry which is preliminary data.</text>
</comment>